<reference evidence="2" key="1">
    <citation type="submission" date="2017-05" db="UniProtKB">
        <authorList>
            <consortium name="EnsemblMetazoa"/>
        </authorList>
    </citation>
    <scope>IDENTIFICATION</scope>
</reference>
<dbReference type="PANTHER" id="PTHR47526">
    <property type="entry name" value="ATP-DEPENDENT DNA HELICASE"/>
    <property type="match status" value="1"/>
</dbReference>
<name>A0A1X7VXI9_AMPQE</name>
<dbReference type="InParanoid" id="A0A1X7VXI9"/>
<dbReference type="InterPro" id="IPR011604">
    <property type="entry name" value="PDDEXK-like_dom_sf"/>
</dbReference>
<dbReference type="PANTHER" id="PTHR47526:SF3">
    <property type="entry name" value="PHD-TYPE DOMAIN-CONTAINING PROTEIN"/>
    <property type="match status" value="1"/>
</dbReference>
<accession>A0A1X7VXI9</accession>
<dbReference type="SUPFAM" id="SSF52980">
    <property type="entry name" value="Restriction endonuclease-like"/>
    <property type="match status" value="1"/>
</dbReference>
<feature type="domain" description="YqaJ viral recombinase" evidence="1">
    <location>
        <begin position="185"/>
        <end position="249"/>
    </location>
</feature>
<protein>
    <recommendedName>
        <fullName evidence="1">YqaJ viral recombinase domain-containing protein</fullName>
    </recommendedName>
</protein>
<dbReference type="Pfam" id="PF09588">
    <property type="entry name" value="YqaJ"/>
    <property type="match status" value="1"/>
</dbReference>
<dbReference type="EnsemblMetazoa" id="Aqu2.1.44611_001">
    <property type="protein sequence ID" value="Aqu2.1.44611_001"/>
    <property type="gene ID" value="Aqu2.1.44611"/>
</dbReference>
<dbReference type="OrthoDB" id="261614at2759"/>
<dbReference type="InterPro" id="IPR019080">
    <property type="entry name" value="YqaJ_viral_recombinase"/>
</dbReference>
<dbReference type="GO" id="GO:0006281">
    <property type="term" value="P:DNA repair"/>
    <property type="evidence" value="ECO:0007669"/>
    <property type="project" value="UniProtKB-ARBA"/>
</dbReference>
<sequence length="260" mass="30528">MANGSTDLYYNSLPNPEKKRYEAKLELIFKKQYYSRPYTREKLRAYKSLEEYNYYINGYIQTVLYFCYESNPTVCVLKAKVRASQRATVLHLTWVAVNKRYGRIITGTVPLRESHNIDEEINSADAKYASTSTNSPREVCPNNSVDEKADIQELCNRKFDSIRVTEYQAKNLSELTKEQAESDLWMQHRVGRITQSKMHQDMKCKRKQYPMSLVKSIMQYDTVNPNIPALKWGKDNEDIARQQYSSMMEQSHTNFVMSYH</sequence>
<dbReference type="InterPro" id="IPR011335">
    <property type="entry name" value="Restrct_endonuc-II-like"/>
</dbReference>
<evidence type="ECO:0000313" key="2">
    <source>
        <dbReference type="EnsemblMetazoa" id="Aqu2.1.44611_001"/>
    </source>
</evidence>
<proteinExistence type="predicted"/>
<dbReference type="Gene3D" id="3.90.320.10">
    <property type="match status" value="1"/>
</dbReference>
<dbReference type="AlphaFoldDB" id="A0A1X7VXI9"/>
<evidence type="ECO:0000259" key="1">
    <source>
        <dbReference type="Pfam" id="PF09588"/>
    </source>
</evidence>
<organism evidence="2">
    <name type="scientific">Amphimedon queenslandica</name>
    <name type="common">Sponge</name>
    <dbReference type="NCBI Taxonomy" id="400682"/>
    <lineage>
        <taxon>Eukaryota</taxon>
        <taxon>Metazoa</taxon>
        <taxon>Porifera</taxon>
        <taxon>Demospongiae</taxon>
        <taxon>Heteroscleromorpha</taxon>
        <taxon>Haplosclerida</taxon>
        <taxon>Niphatidae</taxon>
        <taxon>Amphimedon</taxon>
    </lineage>
</organism>